<feature type="region of interest" description="Disordered" evidence="1">
    <location>
        <begin position="28"/>
        <end position="131"/>
    </location>
</feature>
<dbReference type="InterPro" id="IPR001810">
    <property type="entry name" value="F-box_dom"/>
</dbReference>
<evidence type="ECO:0000313" key="4">
    <source>
        <dbReference type="Proteomes" id="UP000440578"/>
    </source>
</evidence>
<dbReference type="InterPro" id="IPR036047">
    <property type="entry name" value="F-box-like_dom_sf"/>
</dbReference>
<evidence type="ECO:0000256" key="1">
    <source>
        <dbReference type="SAM" id="MobiDB-lite"/>
    </source>
</evidence>
<dbReference type="InterPro" id="IPR032675">
    <property type="entry name" value="LRR_dom_sf"/>
</dbReference>
<dbReference type="SUPFAM" id="SSF81383">
    <property type="entry name" value="F-box domain"/>
    <property type="match status" value="1"/>
</dbReference>
<dbReference type="Gene3D" id="3.80.10.10">
    <property type="entry name" value="Ribonuclease Inhibitor"/>
    <property type="match status" value="1"/>
</dbReference>
<proteinExistence type="predicted"/>
<gene>
    <name evidence="3" type="ORF">FJT64_026345</name>
</gene>
<dbReference type="EMBL" id="VIIS01001173">
    <property type="protein sequence ID" value="KAF0301340.1"/>
    <property type="molecule type" value="Genomic_DNA"/>
</dbReference>
<accession>A0A6A4WCG4</accession>
<dbReference type="PROSITE" id="PS50181">
    <property type="entry name" value="FBOX"/>
    <property type="match status" value="1"/>
</dbReference>
<feature type="compositionally biased region" description="Polar residues" evidence="1">
    <location>
        <begin position="79"/>
        <end position="115"/>
    </location>
</feature>
<organism evidence="3 4">
    <name type="scientific">Amphibalanus amphitrite</name>
    <name type="common">Striped barnacle</name>
    <name type="synonym">Balanus amphitrite</name>
    <dbReference type="NCBI Taxonomy" id="1232801"/>
    <lineage>
        <taxon>Eukaryota</taxon>
        <taxon>Metazoa</taxon>
        <taxon>Ecdysozoa</taxon>
        <taxon>Arthropoda</taxon>
        <taxon>Crustacea</taxon>
        <taxon>Multicrustacea</taxon>
        <taxon>Cirripedia</taxon>
        <taxon>Thoracica</taxon>
        <taxon>Thoracicalcarea</taxon>
        <taxon>Balanomorpha</taxon>
        <taxon>Balanoidea</taxon>
        <taxon>Balanidae</taxon>
        <taxon>Amphibalaninae</taxon>
        <taxon>Amphibalanus</taxon>
    </lineage>
</organism>
<dbReference type="SMART" id="SM00256">
    <property type="entry name" value="FBOX"/>
    <property type="match status" value="1"/>
</dbReference>
<keyword evidence="4" id="KW-1185">Reference proteome</keyword>
<reference evidence="3 4" key="1">
    <citation type="submission" date="2019-07" db="EMBL/GenBank/DDBJ databases">
        <title>Draft genome assembly of a fouling barnacle, Amphibalanus amphitrite (Darwin, 1854): The first reference genome for Thecostraca.</title>
        <authorList>
            <person name="Kim W."/>
        </authorList>
    </citation>
    <scope>NUCLEOTIDE SEQUENCE [LARGE SCALE GENOMIC DNA]</scope>
    <source>
        <strain evidence="3">SNU_AA5</strain>
        <tissue evidence="3">Soma without cirri and trophi</tissue>
    </source>
</reference>
<comment type="caution">
    <text evidence="3">The sequence shown here is derived from an EMBL/GenBank/DDBJ whole genome shotgun (WGS) entry which is preliminary data.</text>
</comment>
<dbReference type="Pfam" id="PF00646">
    <property type="entry name" value="F-box"/>
    <property type="match status" value="1"/>
</dbReference>
<evidence type="ECO:0000259" key="2">
    <source>
        <dbReference type="PROSITE" id="PS50181"/>
    </source>
</evidence>
<dbReference type="Gene3D" id="1.20.1280.50">
    <property type="match status" value="1"/>
</dbReference>
<sequence>MTWNRYRHWCKTDQFFSVSMHAGAPSSIDIGVSPHTETPPLGDSDAGAGPHNDTQSRRYSDNDPQTNTPPDPNAGPHTDTPSLEDSTTTSHTGIPSCKDCNNNASSHTQTSSPDSDVTHQSEDLQDPPRTTIDHLDNDMLNVLLSYLECRQLFLARRVCKRWRAAVDSIVDHYRRVYRDCLGVDSAPTTDLHLTLLVEKHPDMTRLRAPTPHSGTDLRIAVGRCCQLVSADLRGFRHTRSSLLQLLVSNCNTLEALILPAGLDGTEVAALLKPLYSLRQLSVVVNEGDEGRWMAALPQSLQHLNVRGPEVTEPRWPPDWSLPGLMVTVQRPAEDIAGHLADLGREVHVLQLYCGPDTSVGVDSLCRLDGLQYLSLSDCFGILPLGLRCLSRLPNLVHLILFGGVTDAFLHSLRGCCRLQGLRLGDRTRPAETAFTAATVSRVVVSCRQLCVMSLHSTVDTGREVVTALKEADLGQYSDVNMPRTIRICFPGKEPDNLCNRCLI</sequence>
<feature type="domain" description="F-box" evidence="2">
    <location>
        <begin position="129"/>
        <end position="176"/>
    </location>
</feature>
<dbReference type="AlphaFoldDB" id="A0A6A4WCG4"/>
<dbReference type="Proteomes" id="UP000440578">
    <property type="component" value="Unassembled WGS sequence"/>
</dbReference>
<evidence type="ECO:0000313" key="3">
    <source>
        <dbReference type="EMBL" id="KAF0301340.1"/>
    </source>
</evidence>
<name>A0A6A4WCG4_AMPAM</name>
<dbReference type="SUPFAM" id="SSF52047">
    <property type="entry name" value="RNI-like"/>
    <property type="match status" value="1"/>
</dbReference>
<protein>
    <recommendedName>
        <fullName evidence="2">F-box domain-containing protein</fullName>
    </recommendedName>
</protein>